<comment type="caution">
    <text evidence="1">The sequence shown here is derived from an EMBL/GenBank/DDBJ whole genome shotgun (WGS) entry which is preliminary data.</text>
</comment>
<evidence type="ECO:0008006" key="3">
    <source>
        <dbReference type="Google" id="ProtNLM"/>
    </source>
</evidence>
<organism evidence="1 2">
    <name type="scientific">Phycomyces blakesleeanus</name>
    <dbReference type="NCBI Taxonomy" id="4837"/>
    <lineage>
        <taxon>Eukaryota</taxon>
        <taxon>Fungi</taxon>
        <taxon>Fungi incertae sedis</taxon>
        <taxon>Mucoromycota</taxon>
        <taxon>Mucoromycotina</taxon>
        <taxon>Mucoromycetes</taxon>
        <taxon>Mucorales</taxon>
        <taxon>Phycomycetaceae</taxon>
        <taxon>Phycomyces</taxon>
    </lineage>
</organism>
<keyword evidence="2" id="KW-1185">Reference proteome</keyword>
<reference evidence="1 2" key="1">
    <citation type="submission" date="2024-04" db="EMBL/GenBank/DDBJ databases">
        <title>Symmetric and asymmetric DNA N6-adenine methylation regulates different biological responses in Mucorales.</title>
        <authorList>
            <consortium name="Lawrence Berkeley National Laboratory"/>
            <person name="Lax C."/>
            <person name="Mondo S.J."/>
            <person name="Osorio-Concepcion M."/>
            <person name="Muszewska A."/>
            <person name="Corrochano-Luque M."/>
            <person name="Gutierrez G."/>
            <person name="Riley R."/>
            <person name="Lipzen A."/>
            <person name="Guo J."/>
            <person name="Hundley H."/>
            <person name="Amirebrahimi M."/>
            <person name="Ng V."/>
            <person name="Lorenzo-Gutierrez D."/>
            <person name="Binder U."/>
            <person name="Yang J."/>
            <person name="Song Y."/>
            <person name="Canovas D."/>
            <person name="Navarro E."/>
            <person name="Freitag M."/>
            <person name="Gabaldon T."/>
            <person name="Grigoriev I.V."/>
            <person name="Corrochano L.M."/>
            <person name="Nicolas F.E."/>
            <person name="Garre V."/>
        </authorList>
    </citation>
    <scope>NUCLEOTIDE SEQUENCE [LARGE SCALE GENOMIC DNA]</scope>
    <source>
        <strain evidence="1 2">L51</strain>
    </source>
</reference>
<dbReference type="EMBL" id="JBCLYO010000039">
    <property type="protein sequence ID" value="KAL0074922.1"/>
    <property type="molecule type" value="Genomic_DNA"/>
</dbReference>
<proteinExistence type="predicted"/>
<protein>
    <recommendedName>
        <fullName evidence="3">Tyr recombinase domain-containing protein</fullName>
    </recommendedName>
</protein>
<sequence length="127" mass="13609">MSLHTDGPNSIGFVAVHLLVQQPKEAVSKEMTLGAIASCPELCLVATTALFVQKTSSMRAHLAKNHTLFLGFIKGNQPRSIRPSTMGTWIKKTLGECGVDISVHKGHSTRSVAATTARRRGVSVSQI</sequence>
<dbReference type="SUPFAM" id="SSF56349">
    <property type="entry name" value="DNA breaking-rejoining enzymes"/>
    <property type="match status" value="1"/>
</dbReference>
<accession>A0ABR3AIK1</accession>
<dbReference type="InterPro" id="IPR011010">
    <property type="entry name" value="DNA_brk_join_enz"/>
</dbReference>
<name>A0ABR3AIK1_PHYBL</name>
<dbReference type="Proteomes" id="UP001448207">
    <property type="component" value="Unassembled WGS sequence"/>
</dbReference>
<gene>
    <name evidence="1" type="ORF">J3Q64DRAFT_1704259</name>
</gene>
<evidence type="ECO:0000313" key="1">
    <source>
        <dbReference type="EMBL" id="KAL0074922.1"/>
    </source>
</evidence>
<evidence type="ECO:0000313" key="2">
    <source>
        <dbReference type="Proteomes" id="UP001448207"/>
    </source>
</evidence>